<dbReference type="InterPro" id="IPR011040">
    <property type="entry name" value="Sialidase"/>
</dbReference>
<gene>
    <name evidence="2" type="ORF">LQ567_05390</name>
</gene>
<organism evidence="2 3">
    <name type="scientific">Niabella pedocola</name>
    <dbReference type="NCBI Taxonomy" id="1752077"/>
    <lineage>
        <taxon>Bacteria</taxon>
        <taxon>Pseudomonadati</taxon>
        <taxon>Bacteroidota</taxon>
        <taxon>Chitinophagia</taxon>
        <taxon>Chitinophagales</taxon>
        <taxon>Chitinophagaceae</taxon>
        <taxon>Niabella</taxon>
    </lineage>
</organism>
<protein>
    <submittedName>
        <fullName evidence="2">Exo-alpha-sialidase</fullName>
        <ecNumber evidence="2">3.2.1.18</ecNumber>
    </submittedName>
</protein>
<evidence type="ECO:0000313" key="3">
    <source>
        <dbReference type="Proteomes" id="UP001199816"/>
    </source>
</evidence>
<dbReference type="GO" id="GO:0004308">
    <property type="term" value="F:exo-alpha-sialidase activity"/>
    <property type="evidence" value="ECO:0007669"/>
    <property type="project" value="UniProtKB-EC"/>
</dbReference>
<dbReference type="EC" id="3.2.1.18" evidence="2"/>
<keyword evidence="3" id="KW-1185">Reference proteome</keyword>
<dbReference type="InterPro" id="IPR011017">
    <property type="entry name" value="TRASH_dom"/>
</dbReference>
<comment type="caution">
    <text evidence="2">The sequence shown here is derived from an EMBL/GenBank/DDBJ whole genome shotgun (WGS) entry which is preliminary data.</text>
</comment>
<dbReference type="SMART" id="SM00746">
    <property type="entry name" value="TRASH"/>
    <property type="match status" value="1"/>
</dbReference>
<dbReference type="EMBL" id="JAJNEC010000004">
    <property type="protein sequence ID" value="MCD2422186.1"/>
    <property type="molecule type" value="Genomic_DNA"/>
</dbReference>
<dbReference type="Pfam" id="PF13088">
    <property type="entry name" value="BNR_2"/>
    <property type="match status" value="1"/>
</dbReference>
<dbReference type="CDD" id="cd15482">
    <property type="entry name" value="Sialidase_non-viral"/>
    <property type="match status" value="1"/>
</dbReference>
<proteinExistence type="predicted"/>
<accession>A0ABS8PM54</accession>
<keyword evidence="2" id="KW-0326">Glycosidase</keyword>
<keyword evidence="2" id="KW-0378">Hydrolase</keyword>
<sequence>MKQYPILTVLIMLMAACGINKKNNSREQSQVLSDTAKKANCVFLTGDEQNRPVISWCETDKSTGIKLFYMAFFDAERQGFAPKIPVPIEQSAQFHEEGMPKVAFKGDGTILAIYETSAPTEQNRYAGSVKYMVSSDKGKTWSPPRYLHQDTAAGKSHSFAAITRLSDGEIGACWLDVPLRGGGNGRSVKFSKTGPGNFFHEETILDSVACECCRIAICSNEKGNIAVAFRDIINDSLRDVSMITSADNGKSFTPAMPFSKDGWVIYGCPHNGPSIAMDDKNIYATWFTGGPQKGIYYCTLNDRLQEADRMLISTQGRFVQVCRMPDGSRLLAFNESRSEGALQYNRIVLNKLVGNNRYSFEMDAPKSQASYPVVKAFGTGNVLVAWSQDDKIYYGLVDAADINTPVQKTSVAAPGTAPRLNAVKTVNPRDPVCGMAIQAHPADTAHYHQQVIGFCSDLCKGKFLKDPGAYPLQQ</sequence>
<feature type="domain" description="TRASH" evidence="1">
    <location>
        <begin position="430"/>
        <end position="467"/>
    </location>
</feature>
<dbReference type="Gene3D" id="2.120.10.10">
    <property type="match status" value="1"/>
</dbReference>
<dbReference type="Proteomes" id="UP001199816">
    <property type="component" value="Unassembled WGS sequence"/>
</dbReference>
<dbReference type="RefSeq" id="WP_231003089.1">
    <property type="nucleotide sequence ID" value="NZ_JAJNEC010000004.1"/>
</dbReference>
<dbReference type="SUPFAM" id="SSF50939">
    <property type="entry name" value="Sialidases"/>
    <property type="match status" value="1"/>
</dbReference>
<dbReference type="PROSITE" id="PS51257">
    <property type="entry name" value="PROKAR_LIPOPROTEIN"/>
    <property type="match status" value="1"/>
</dbReference>
<reference evidence="2 3" key="1">
    <citation type="submission" date="2021-11" db="EMBL/GenBank/DDBJ databases">
        <title>Genomic of Niabella pedocola.</title>
        <authorList>
            <person name="Wu T."/>
        </authorList>
    </citation>
    <scope>NUCLEOTIDE SEQUENCE [LARGE SCALE GENOMIC DNA]</scope>
    <source>
        <strain evidence="2 3">JCM 31011</strain>
    </source>
</reference>
<evidence type="ECO:0000259" key="1">
    <source>
        <dbReference type="SMART" id="SM00746"/>
    </source>
</evidence>
<name>A0ABS8PM54_9BACT</name>
<evidence type="ECO:0000313" key="2">
    <source>
        <dbReference type="EMBL" id="MCD2422186.1"/>
    </source>
</evidence>
<dbReference type="InterPro" id="IPR036278">
    <property type="entry name" value="Sialidase_sf"/>
</dbReference>